<evidence type="ECO:0000313" key="1">
    <source>
        <dbReference type="EMBL" id="CAG85531.1"/>
    </source>
</evidence>
<sequence length="66" mass="8112">MLLHILRCSKMTTFCPIRKAYEWHVSPTFKPNIEWRKADGKTRWYRTTLTVSSLEYIYTWLQRVMQ</sequence>
<evidence type="ECO:0000313" key="2">
    <source>
        <dbReference type="Proteomes" id="UP000000599"/>
    </source>
</evidence>
<keyword evidence="2" id="KW-1185">Reference proteome</keyword>
<dbReference type="RefSeq" id="XP_457522.1">
    <property type="nucleotide sequence ID" value="XM_457522.1"/>
</dbReference>
<dbReference type="EMBL" id="CR382134">
    <property type="protein sequence ID" value="CAG85531.1"/>
    <property type="molecule type" value="Genomic_DNA"/>
</dbReference>
<name>Q6BW97_DEBHA</name>
<protein>
    <submittedName>
        <fullName evidence="1">DEHA2B13266p</fullName>
    </submittedName>
</protein>
<dbReference type="VEuPathDB" id="FungiDB:DEHA2B13266g"/>
<gene>
    <name evidence="1" type="ordered locus">DEHA2B13266g</name>
</gene>
<reference evidence="1 2" key="1">
    <citation type="journal article" date="2004" name="Nature">
        <title>Genome evolution in yeasts.</title>
        <authorList>
            <consortium name="Genolevures"/>
            <person name="Dujon B."/>
            <person name="Sherman D."/>
            <person name="Fischer G."/>
            <person name="Durrens P."/>
            <person name="Casaregola S."/>
            <person name="Lafontaine I."/>
            <person name="de Montigny J."/>
            <person name="Marck C."/>
            <person name="Neuveglise C."/>
            <person name="Talla E."/>
            <person name="Goffard N."/>
            <person name="Frangeul L."/>
            <person name="Aigle M."/>
            <person name="Anthouard V."/>
            <person name="Babour A."/>
            <person name="Barbe V."/>
            <person name="Barnay S."/>
            <person name="Blanchin S."/>
            <person name="Beckerich J.M."/>
            <person name="Beyne E."/>
            <person name="Bleykasten C."/>
            <person name="Boisrame A."/>
            <person name="Boyer J."/>
            <person name="Cattolico L."/>
            <person name="Confanioleri F."/>
            <person name="de Daruvar A."/>
            <person name="Despons L."/>
            <person name="Fabre E."/>
            <person name="Fairhead C."/>
            <person name="Ferry-Dumazet H."/>
            <person name="Groppi A."/>
            <person name="Hantraye F."/>
            <person name="Hennequin C."/>
            <person name="Jauniaux N."/>
            <person name="Joyet P."/>
            <person name="Kachouri R."/>
            <person name="Kerrest A."/>
            <person name="Koszul R."/>
            <person name="Lemaire M."/>
            <person name="Lesur I."/>
            <person name="Ma L."/>
            <person name="Muller H."/>
            <person name="Nicaud J.M."/>
            <person name="Nikolski M."/>
            <person name="Oztas S."/>
            <person name="Ozier-Kalogeropoulos O."/>
            <person name="Pellenz S."/>
            <person name="Potier S."/>
            <person name="Richard G.F."/>
            <person name="Straub M.L."/>
            <person name="Suleau A."/>
            <person name="Swennene D."/>
            <person name="Tekaia F."/>
            <person name="Wesolowski-Louvel M."/>
            <person name="Westhof E."/>
            <person name="Wirth B."/>
            <person name="Zeniou-Meyer M."/>
            <person name="Zivanovic I."/>
            <person name="Bolotin-Fukuhara M."/>
            <person name="Thierry A."/>
            <person name="Bouchier C."/>
            <person name="Caudron B."/>
            <person name="Scarpelli C."/>
            <person name="Gaillardin C."/>
            <person name="Weissenbach J."/>
            <person name="Wincker P."/>
            <person name="Souciet J.L."/>
        </authorList>
    </citation>
    <scope>NUCLEOTIDE SEQUENCE [LARGE SCALE GENOMIC DNA]</scope>
    <source>
        <strain evidence="2">ATCC 36239 / CBS 767 / BCRC 21394 / JCM 1990 / NBRC 0083 / IGC 2968</strain>
    </source>
</reference>
<dbReference type="AlphaFoldDB" id="Q6BW97"/>
<accession>Q6BW97</accession>
<dbReference type="InParanoid" id="Q6BW97"/>
<organism evidence="1 2">
    <name type="scientific">Debaryomyces hansenii (strain ATCC 36239 / CBS 767 / BCRC 21394 / JCM 1990 / NBRC 0083 / IGC 2968)</name>
    <name type="common">Yeast</name>
    <name type="synonym">Torulaspora hansenii</name>
    <dbReference type="NCBI Taxonomy" id="284592"/>
    <lineage>
        <taxon>Eukaryota</taxon>
        <taxon>Fungi</taxon>
        <taxon>Dikarya</taxon>
        <taxon>Ascomycota</taxon>
        <taxon>Saccharomycotina</taxon>
        <taxon>Pichiomycetes</taxon>
        <taxon>Debaryomycetaceae</taxon>
        <taxon>Debaryomyces</taxon>
    </lineage>
</organism>
<dbReference type="KEGG" id="dha:DEHA2B13266g"/>
<dbReference type="Proteomes" id="UP000000599">
    <property type="component" value="Chromosome B"/>
</dbReference>
<proteinExistence type="predicted"/>
<dbReference type="HOGENOM" id="CLU_2831155_0_0_1"/>
<dbReference type="GeneID" id="2913481"/>